<feature type="compositionally biased region" description="Basic residues" evidence="1">
    <location>
        <begin position="31"/>
        <end position="41"/>
    </location>
</feature>
<name>A0A0D8XQC5_DICVI</name>
<sequence>MIRFNSPNHSRYQGEGYVLPTVSDHLEIMKQGHHHHHHSSSHSHEDYHHHHYPHGGYESHGGYGNYGPGYGSFVNGYGPYGSQTFYGNNGNYGGGFGTSLTLQDDLDCWEQYWGASSTVSWNIINNRLKYHMSNGETISTT</sequence>
<protein>
    <submittedName>
        <fullName evidence="2">Uncharacterized protein</fullName>
    </submittedName>
</protein>
<evidence type="ECO:0000313" key="2">
    <source>
        <dbReference type="EMBL" id="KJH45999.1"/>
    </source>
</evidence>
<dbReference type="Proteomes" id="UP000053766">
    <property type="component" value="Unassembled WGS sequence"/>
</dbReference>
<dbReference type="EMBL" id="KN716375">
    <property type="protein sequence ID" value="KJH45999.1"/>
    <property type="molecule type" value="Genomic_DNA"/>
</dbReference>
<reference evidence="3" key="2">
    <citation type="journal article" date="2016" name="Sci. Rep.">
        <title>Dictyocaulus viviparus genome, variome and transcriptome elucidate lungworm biology and support future intervention.</title>
        <authorList>
            <person name="McNulty S.N."/>
            <person name="Strube C."/>
            <person name="Rosa B.A."/>
            <person name="Martin J.C."/>
            <person name="Tyagi R."/>
            <person name="Choi Y.J."/>
            <person name="Wang Q."/>
            <person name="Hallsworth Pepin K."/>
            <person name="Zhang X."/>
            <person name="Ozersky P."/>
            <person name="Wilson R.K."/>
            <person name="Sternberg P.W."/>
            <person name="Gasser R.B."/>
            <person name="Mitreva M."/>
        </authorList>
    </citation>
    <scope>NUCLEOTIDE SEQUENCE [LARGE SCALE GENOMIC DNA]</scope>
    <source>
        <strain evidence="3">HannoverDv2000</strain>
    </source>
</reference>
<dbReference type="AlphaFoldDB" id="A0A0D8XQC5"/>
<proteinExistence type="predicted"/>
<gene>
    <name evidence="2" type="ORF">DICVIV_07957</name>
</gene>
<evidence type="ECO:0000313" key="3">
    <source>
        <dbReference type="Proteomes" id="UP000053766"/>
    </source>
</evidence>
<organism evidence="2 3">
    <name type="scientific">Dictyocaulus viviparus</name>
    <name type="common">Bovine lungworm</name>
    <dbReference type="NCBI Taxonomy" id="29172"/>
    <lineage>
        <taxon>Eukaryota</taxon>
        <taxon>Metazoa</taxon>
        <taxon>Ecdysozoa</taxon>
        <taxon>Nematoda</taxon>
        <taxon>Chromadorea</taxon>
        <taxon>Rhabditida</taxon>
        <taxon>Rhabditina</taxon>
        <taxon>Rhabditomorpha</taxon>
        <taxon>Strongyloidea</taxon>
        <taxon>Metastrongylidae</taxon>
        <taxon>Dictyocaulus</taxon>
    </lineage>
</organism>
<evidence type="ECO:0000256" key="1">
    <source>
        <dbReference type="SAM" id="MobiDB-lite"/>
    </source>
</evidence>
<reference evidence="2 3" key="1">
    <citation type="submission" date="2013-11" db="EMBL/GenBank/DDBJ databases">
        <title>Draft genome of the bovine lungworm Dictyocaulus viviparus.</title>
        <authorList>
            <person name="Mitreva M."/>
        </authorList>
    </citation>
    <scope>NUCLEOTIDE SEQUENCE [LARGE SCALE GENOMIC DNA]</scope>
    <source>
        <strain evidence="2 3">HannoverDv2000</strain>
    </source>
</reference>
<accession>A0A0D8XQC5</accession>
<feature type="region of interest" description="Disordered" evidence="1">
    <location>
        <begin position="30"/>
        <end position="54"/>
    </location>
</feature>
<keyword evidence="3" id="KW-1185">Reference proteome</keyword>